<dbReference type="AlphaFoldDB" id="A0AAE1TVZ5"/>
<evidence type="ECO:0000313" key="3">
    <source>
        <dbReference type="Proteomes" id="UP001292094"/>
    </source>
</evidence>
<gene>
    <name evidence="2" type="ORF">Pmani_027966</name>
</gene>
<evidence type="ECO:0000256" key="1">
    <source>
        <dbReference type="SAM" id="MobiDB-lite"/>
    </source>
</evidence>
<sequence>MVELQKEIVKHEAEERQHRTCHHHHLLTSSYCHHFCHRGSEGSQSTATLVDVPTGQSQSHTLIYHTQH</sequence>
<feature type="compositionally biased region" description="Polar residues" evidence="1">
    <location>
        <begin position="41"/>
        <end position="68"/>
    </location>
</feature>
<organism evidence="2 3">
    <name type="scientific">Petrolisthes manimaculis</name>
    <dbReference type="NCBI Taxonomy" id="1843537"/>
    <lineage>
        <taxon>Eukaryota</taxon>
        <taxon>Metazoa</taxon>
        <taxon>Ecdysozoa</taxon>
        <taxon>Arthropoda</taxon>
        <taxon>Crustacea</taxon>
        <taxon>Multicrustacea</taxon>
        <taxon>Malacostraca</taxon>
        <taxon>Eumalacostraca</taxon>
        <taxon>Eucarida</taxon>
        <taxon>Decapoda</taxon>
        <taxon>Pleocyemata</taxon>
        <taxon>Anomura</taxon>
        <taxon>Galatheoidea</taxon>
        <taxon>Porcellanidae</taxon>
        <taxon>Petrolisthes</taxon>
    </lineage>
</organism>
<accession>A0AAE1TVZ5</accession>
<comment type="caution">
    <text evidence="2">The sequence shown here is derived from an EMBL/GenBank/DDBJ whole genome shotgun (WGS) entry which is preliminary data.</text>
</comment>
<dbReference type="Proteomes" id="UP001292094">
    <property type="component" value="Unassembled WGS sequence"/>
</dbReference>
<reference evidence="2" key="1">
    <citation type="submission" date="2023-11" db="EMBL/GenBank/DDBJ databases">
        <title>Genome assemblies of two species of porcelain crab, Petrolisthes cinctipes and Petrolisthes manimaculis (Anomura: Porcellanidae).</title>
        <authorList>
            <person name="Angst P."/>
        </authorList>
    </citation>
    <scope>NUCLEOTIDE SEQUENCE</scope>
    <source>
        <strain evidence="2">PB745_02</strain>
        <tissue evidence="2">Gill</tissue>
    </source>
</reference>
<keyword evidence="3" id="KW-1185">Reference proteome</keyword>
<proteinExistence type="predicted"/>
<feature type="region of interest" description="Disordered" evidence="1">
    <location>
        <begin position="40"/>
        <end position="68"/>
    </location>
</feature>
<dbReference type="EMBL" id="JAWZYT010003174">
    <property type="protein sequence ID" value="KAK4299777.1"/>
    <property type="molecule type" value="Genomic_DNA"/>
</dbReference>
<protein>
    <submittedName>
        <fullName evidence="2">Uncharacterized protein</fullName>
    </submittedName>
</protein>
<evidence type="ECO:0000313" key="2">
    <source>
        <dbReference type="EMBL" id="KAK4299777.1"/>
    </source>
</evidence>
<name>A0AAE1TVZ5_9EUCA</name>